<dbReference type="EMBL" id="JBBXMP010000017">
    <property type="protein sequence ID" value="KAL0068662.1"/>
    <property type="molecule type" value="Genomic_DNA"/>
</dbReference>
<comment type="caution">
    <text evidence="2">The sequence shown here is derived from an EMBL/GenBank/DDBJ whole genome shotgun (WGS) entry which is preliminary data.</text>
</comment>
<name>A0ABR3A5I1_9AGAR</name>
<evidence type="ECO:0000256" key="1">
    <source>
        <dbReference type="SAM" id="MobiDB-lite"/>
    </source>
</evidence>
<evidence type="ECO:0000313" key="3">
    <source>
        <dbReference type="Proteomes" id="UP001437256"/>
    </source>
</evidence>
<feature type="region of interest" description="Disordered" evidence="1">
    <location>
        <begin position="148"/>
        <end position="213"/>
    </location>
</feature>
<organism evidence="2 3">
    <name type="scientific">Marasmius tenuissimus</name>
    <dbReference type="NCBI Taxonomy" id="585030"/>
    <lineage>
        <taxon>Eukaryota</taxon>
        <taxon>Fungi</taxon>
        <taxon>Dikarya</taxon>
        <taxon>Basidiomycota</taxon>
        <taxon>Agaricomycotina</taxon>
        <taxon>Agaricomycetes</taxon>
        <taxon>Agaricomycetidae</taxon>
        <taxon>Agaricales</taxon>
        <taxon>Marasmiineae</taxon>
        <taxon>Marasmiaceae</taxon>
        <taxon>Marasmius</taxon>
    </lineage>
</organism>
<protein>
    <submittedName>
        <fullName evidence="2">Uncharacterized protein</fullName>
    </submittedName>
</protein>
<reference evidence="2 3" key="1">
    <citation type="submission" date="2024-05" db="EMBL/GenBank/DDBJ databases">
        <title>A draft genome resource for the thread blight pathogen Marasmius tenuissimus strain MS-2.</title>
        <authorList>
            <person name="Yulfo-Soto G.E."/>
            <person name="Baruah I.K."/>
            <person name="Amoako-Attah I."/>
            <person name="Bukari Y."/>
            <person name="Meinhardt L.W."/>
            <person name="Bailey B.A."/>
            <person name="Cohen S.P."/>
        </authorList>
    </citation>
    <scope>NUCLEOTIDE SEQUENCE [LARGE SCALE GENOMIC DNA]</scope>
    <source>
        <strain evidence="2 3">MS-2</strain>
    </source>
</reference>
<accession>A0ABR3A5I1</accession>
<gene>
    <name evidence="2" type="ORF">AAF712_004378</name>
</gene>
<keyword evidence="3" id="KW-1185">Reference proteome</keyword>
<dbReference type="Proteomes" id="UP001437256">
    <property type="component" value="Unassembled WGS sequence"/>
</dbReference>
<evidence type="ECO:0000313" key="2">
    <source>
        <dbReference type="EMBL" id="KAL0068662.1"/>
    </source>
</evidence>
<feature type="region of interest" description="Disordered" evidence="1">
    <location>
        <begin position="357"/>
        <end position="376"/>
    </location>
</feature>
<sequence length="468" mass="50457">MASVHRVNVPLPLPLTTTHDKHEELILRRRRSSKSIAITNWALAVQPGSPAPISPNKRLHVHRRAPSNSTSFLHLIETPTTAGWSHPSPCSPKSFAADVELTNWGYTSVFVRLPVTPSTPSHLRRPSPIASEAPVKLGKSLKKIKSMGILRRNGAKSSAGDVSPTSATSRTRTRTHSRSRSGSVSPTKASSSRRAPGSSKPKNKAKNHPPLPPALQTELLLMQFTGGGSLEINAQRLMEQRAKATTTKAVDAVYKDENGMLWLDEDERIEYEGLIPTSPAPSSPASQWVQFSPIAAIFPSSPAIGAIKAADRPARHGSVKSLTLTERELEAGTPVRPISPTAYIGFSLVTTSSMANFDRTERRRRRRPAPLKLHSAPAVPTACATQGFEDSFAPKSAELAAMAAGMRSHARAARAVRGRRVAAEEVGSATPQVVGLDVVVVEVKDEGMRVRGKRMGFAKRAKALFGIE</sequence>
<proteinExistence type="predicted"/>